<evidence type="ECO:0000313" key="6">
    <source>
        <dbReference type="Proteomes" id="UP000236729"/>
    </source>
</evidence>
<dbReference type="PANTHER" id="PTHR36842">
    <property type="entry name" value="PROTEIN TOLB HOMOLOG"/>
    <property type="match status" value="1"/>
</dbReference>
<dbReference type="EMBL" id="FNVB01000002">
    <property type="protein sequence ID" value="SEF71422.1"/>
    <property type="molecule type" value="Genomic_DNA"/>
</dbReference>
<dbReference type="EMBL" id="FOME01000001">
    <property type="protein sequence ID" value="SFC76055.1"/>
    <property type="molecule type" value="Genomic_DNA"/>
</dbReference>
<accession>A0A1H5U8I6</accession>
<reference evidence="5 6" key="2">
    <citation type="submission" date="2016-10" db="EMBL/GenBank/DDBJ databases">
        <authorList>
            <person name="Varghese N."/>
            <person name="Submissions S."/>
        </authorList>
    </citation>
    <scope>NUCLEOTIDE SEQUENCE [LARGE SCALE GENOMIC DNA]</scope>
    <source>
        <strain evidence="6">ATCC 20501</strain>
        <strain evidence="4 5">CGMCC 4.3529</strain>
    </source>
</reference>
<dbReference type="InterPro" id="IPR011659">
    <property type="entry name" value="WD40"/>
</dbReference>
<dbReference type="PROSITE" id="PS51318">
    <property type="entry name" value="TAT"/>
    <property type="match status" value="1"/>
</dbReference>
<dbReference type="Proteomes" id="UP000236729">
    <property type="component" value="Unassembled WGS sequence"/>
</dbReference>
<name>A0A1H5U8I6_9PSEU</name>
<dbReference type="RefSeq" id="WP_218161469.1">
    <property type="nucleotide sequence ID" value="NZ_FNVB01000002.1"/>
</dbReference>
<dbReference type="Gene3D" id="2.120.10.30">
    <property type="entry name" value="TolB, C-terminal domain"/>
    <property type="match status" value="2"/>
</dbReference>
<dbReference type="InterPro" id="IPR032466">
    <property type="entry name" value="Metal_Hydrolase"/>
</dbReference>
<accession>A0A1I1LST1</accession>
<dbReference type="SUPFAM" id="SSF51338">
    <property type="entry name" value="Composite domain of metallo-dependent hydrolases"/>
    <property type="match status" value="1"/>
</dbReference>
<evidence type="ECO:0000313" key="5">
    <source>
        <dbReference type="Proteomes" id="UP000199690"/>
    </source>
</evidence>
<dbReference type="Gene3D" id="3.20.20.140">
    <property type="entry name" value="Metal-dependent hydrolases"/>
    <property type="match status" value="1"/>
</dbReference>
<proteinExistence type="inferred from homology"/>
<comment type="similarity">
    <text evidence="1">Belongs to the TolB family.</text>
</comment>
<protein>
    <submittedName>
        <fullName evidence="3">WD40-like Beta Propeller Repeat</fullName>
    </submittedName>
</protein>
<reference evidence="3" key="1">
    <citation type="submission" date="2016-10" db="EMBL/GenBank/DDBJ databases">
        <authorList>
            <person name="de Groot N.N."/>
        </authorList>
    </citation>
    <scope>NUCLEOTIDE SEQUENCE [LARGE SCALE GENOMIC DNA]</scope>
    <source>
        <strain evidence="3">ATCC 20501</strain>
    </source>
</reference>
<dbReference type="Proteomes" id="UP000199690">
    <property type="component" value="Unassembled WGS sequence"/>
</dbReference>
<dbReference type="SUPFAM" id="SSF82171">
    <property type="entry name" value="DPP6 N-terminal domain-like"/>
    <property type="match status" value="3"/>
</dbReference>
<dbReference type="Gene3D" id="2.30.40.10">
    <property type="entry name" value="Urease, subunit C, domain 1"/>
    <property type="match status" value="1"/>
</dbReference>
<gene>
    <name evidence="3" type="ORF">SAMN02982929_00448</name>
    <name evidence="4" type="ORF">SAMN05216506_1011622</name>
</gene>
<feature type="domain" description="Amidohydrolase-related" evidence="2">
    <location>
        <begin position="673"/>
        <end position="983"/>
    </location>
</feature>
<evidence type="ECO:0000313" key="3">
    <source>
        <dbReference type="EMBL" id="SEF71422.1"/>
    </source>
</evidence>
<evidence type="ECO:0000256" key="1">
    <source>
        <dbReference type="ARBA" id="ARBA00009820"/>
    </source>
</evidence>
<dbReference type="AlphaFoldDB" id="A0A1H5U8I6"/>
<dbReference type="InterPro" id="IPR011042">
    <property type="entry name" value="6-blade_b-propeller_TolB-like"/>
</dbReference>
<dbReference type="Pfam" id="PF01979">
    <property type="entry name" value="Amidohydro_1"/>
    <property type="match status" value="1"/>
</dbReference>
<dbReference type="InterPro" id="IPR011059">
    <property type="entry name" value="Metal-dep_hydrolase_composite"/>
</dbReference>
<dbReference type="GO" id="GO:0016810">
    <property type="term" value="F:hydrolase activity, acting on carbon-nitrogen (but not peptide) bonds"/>
    <property type="evidence" value="ECO:0007669"/>
    <property type="project" value="InterPro"/>
</dbReference>
<dbReference type="InterPro" id="IPR006680">
    <property type="entry name" value="Amidohydro-rel"/>
</dbReference>
<evidence type="ECO:0000313" key="4">
    <source>
        <dbReference type="EMBL" id="SFC76055.1"/>
    </source>
</evidence>
<keyword evidence="5" id="KW-1185">Reference proteome</keyword>
<dbReference type="SUPFAM" id="SSF51556">
    <property type="entry name" value="Metallo-dependent hydrolases"/>
    <property type="match status" value="1"/>
</dbReference>
<dbReference type="Pfam" id="PF07676">
    <property type="entry name" value="PD40"/>
    <property type="match status" value="5"/>
</dbReference>
<sequence length="1029" mass="110763">MDLSRRALFAHGGRAAAGFGSAWMLTRLAGEPVAFAEPGAAGTRQVVIREATNAAAAVSPDGRAVVFDLLNMLWVVPMAGGEAVRITDVVQEAGEPDVAPDGRRIVCQSYQDGQFQLALLGLDGSGFTLLTSGSSDHREPRFSPDGTRIAFSGETGGRYGIRVLEPATGRITDWTTGADQEAHPVWFPDGSAIAFTRGVDNAPRAIDAVDAAGNRRTLVEVADGQLAGPSFAPDGRFAYVHLTTDRSVLVIDGREVSGPDEDVFPFAPRWLSADEVLYTADGKIRRRDLRTGRVQDVPFTAEVSVRPAVERASTRDFDSSAPRPVKGLVGPALSPDGQQVACQALGDIWLLRRDGEPERVVADGNFNGAPAWSPDGRTLVFTSDRNGQLDLWLHDLTTGEQRQLTDLDGDERAPAFSPDGRSVAFLSHGWVCAVELATGAVRKITGPLNAPGRPCFSADGSKLGLAGFVPVTRRYREGGNQVLTVDVATGAAEYTPALPGRSLVNRVDAGPVYSPDGRSAAFVVSGTVWVSDVDDRARPVGAPRRISAETADCPSWGGDSRTLLYLSNGRLRIADVRSGAVRSMPTRLTWRPRRPDGEVVIRAGALWDGEHRELRRDVEVLVRGNRIAAVGRGLAAPEVIDARDLTVLPGMVATHEHLPWENNRIPRLWLSFGVTSVRSPGSGHYVAVEAKEAQESGSRLGPRVFAAGEFVDGGRVYYESNRPITDSDELRRELERVGELGHDMVKTYVRLPYSRQREAIELAHASGVPVSSHYLYGPAALGADAVEHTGATSRYGHRHKESQTGRAYADVIETLVRAGMSSTPTLGLAPPATPAVYHFAGWALEDPRLKALLPAEMYEEFRAEVEEAAGRYPEPEMRYNARQVATVRRMVAAGGNIAVGTDSPLVPHAIFYHLNLDTMVRNGIDNHDVLRAATAGGARVLGMSEQLGTVTAGKLADLAFVQGDPLTDNRAVAQVRQVMLDGVLHTVDELIGGPAAKPTARPVHTVRTFPARQEHWWHGAEYTSGHVCC</sequence>
<organism evidence="3 6">
    <name type="scientific">Saccharopolyspora kobensis</name>
    <dbReference type="NCBI Taxonomy" id="146035"/>
    <lineage>
        <taxon>Bacteria</taxon>
        <taxon>Bacillati</taxon>
        <taxon>Actinomycetota</taxon>
        <taxon>Actinomycetes</taxon>
        <taxon>Pseudonocardiales</taxon>
        <taxon>Pseudonocardiaceae</taxon>
        <taxon>Saccharopolyspora</taxon>
    </lineage>
</organism>
<dbReference type="InterPro" id="IPR006311">
    <property type="entry name" value="TAT_signal"/>
</dbReference>
<evidence type="ECO:0000259" key="2">
    <source>
        <dbReference type="Pfam" id="PF01979"/>
    </source>
</evidence>